<keyword evidence="3" id="KW-1185">Reference proteome</keyword>
<comment type="caution">
    <text evidence="2">The sequence shown here is derived from an EMBL/GenBank/DDBJ whole genome shotgun (WGS) entry which is preliminary data.</text>
</comment>
<dbReference type="AlphaFoldDB" id="A0A9P5NRD5"/>
<organism evidence="2 3">
    <name type="scientific">Gymnopilus junonius</name>
    <name type="common">Spectacular rustgill mushroom</name>
    <name type="synonym">Gymnopilus spectabilis subsp. junonius</name>
    <dbReference type="NCBI Taxonomy" id="109634"/>
    <lineage>
        <taxon>Eukaryota</taxon>
        <taxon>Fungi</taxon>
        <taxon>Dikarya</taxon>
        <taxon>Basidiomycota</taxon>
        <taxon>Agaricomycotina</taxon>
        <taxon>Agaricomycetes</taxon>
        <taxon>Agaricomycetidae</taxon>
        <taxon>Agaricales</taxon>
        <taxon>Agaricineae</taxon>
        <taxon>Hymenogastraceae</taxon>
        <taxon>Gymnopilus</taxon>
    </lineage>
</organism>
<dbReference type="PANTHER" id="PTHR33112:SF16">
    <property type="entry name" value="HETEROKARYON INCOMPATIBILITY DOMAIN-CONTAINING PROTEIN"/>
    <property type="match status" value="1"/>
</dbReference>
<evidence type="ECO:0000313" key="2">
    <source>
        <dbReference type="EMBL" id="KAF8901378.1"/>
    </source>
</evidence>
<dbReference type="InterPro" id="IPR010730">
    <property type="entry name" value="HET"/>
</dbReference>
<dbReference type="EMBL" id="JADNYJ010000042">
    <property type="protein sequence ID" value="KAF8901378.1"/>
    <property type="molecule type" value="Genomic_DNA"/>
</dbReference>
<dbReference type="PANTHER" id="PTHR33112">
    <property type="entry name" value="DOMAIN PROTEIN, PUTATIVE-RELATED"/>
    <property type="match status" value="1"/>
</dbReference>
<reference evidence="2" key="1">
    <citation type="submission" date="2020-11" db="EMBL/GenBank/DDBJ databases">
        <authorList>
            <consortium name="DOE Joint Genome Institute"/>
            <person name="Ahrendt S."/>
            <person name="Riley R."/>
            <person name="Andreopoulos W."/>
            <person name="LaButti K."/>
            <person name="Pangilinan J."/>
            <person name="Ruiz-duenas F.J."/>
            <person name="Barrasa J.M."/>
            <person name="Sanchez-Garcia M."/>
            <person name="Camarero S."/>
            <person name="Miyauchi S."/>
            <person name="Serrano A."/>
            <person name="Linde D."/>
            <person name="Babiker R."/>
            <person name="Drula E."/>
            <person name="Ayuso-Fernandez I."/>
            <person name="Pacheco R."/>
            <person name="Padilla G."/>
            <person name="Ferreira P."/>
            <person name="Barriuso J."/>
            <person name="Kellner H."/>
            <person name="Castanera R."/>
            <person name="Alfaro M."/>
            <person name="Ramirez L."/>
            <person name="Pisabarro A.G."/>
            <person name="Kuo A."/>
            <person name="Tritt A."/>
            <person name="Lipzen A."/>
            <person name="He G."/>
            <person name="Yan M."/>
            <person name="Ng V."/>
            <person name="Cullen D."/>
            <person name="Martin F."/>
            <person name="Rosso M.-N."/>
            <person name="Henrissat B."/>
            <person name="Hibbett D."/>
            <person name="Martinez A.T."/>
            <person name="Grigoriev I.V."/>
        </authorList>
    </citation>
    <scope>NUCLEOTIDE SEQUENCE</scope>
    <source>
        <strain evidence="2">AH 44721</strain>
    </source>
</reference>
<sequence>MTNHPSCPTLQHTRLPTHVVDCSDPQNPKLFSSLDVLETPDAALSYVWGQAQPHSTCSSNIDSYLTKVINFDVLPKTIQDAIICTHSLGLRYLWTDSLCIIQDSAEDTSHEISQMADIYNGAHVTIVAACAKKAGDGFLHDRKNLVNERVDSRVWCFQERLLSPRLLVYASHTLQYQCQAGMKNVGNASNFSVGTSIHDLQLPESTLGRSQERSQELWKLWKTILSNYSERCRPVLFSLLETDYIAGLWKHTLSQDLLWYRTSPSMPRLTQYRAPSWSWAATNGPIKDGGWPPKVEFLWNILHCGVTPSIPGYKVHTKFPAPPPSASKHP</sequence>
<name>A0A9P5NRD5_GYMJU</name>
<dbReference type="Pfam" id="PF06985">
    <property type="entry name" value="HET"/>
    <property type="match status" value="1"/>
</dbReference>
<feature type="domain" description="Heterokaryon incompatibility" evidence="1">
    <location>
        <begin position="42"/>
        <end position="141"/>
    </location>
</feature>
<evidence type="ECO:0000259" key="1">
    <source>
        <dbReference type="Pfam" id="PF06985"/>
    </source>
</evidence>
<evidence type="ECO:0000313" key="3">
    <source>
        <dbReference type="Proteomes" id="UP000724874"/>
    </source>
</evidence>
<gene>
    <name evidence="2" type="ORF">CPB84DRAFT_1915400</name>
</gene>
<accession>A0A9P5NRD5</accession>
<protein>
    <submittedName>
        <fullName evidence="2">Heterokaryon incompatibility protein-domain-containing protein</fullName>
    </submittedName>
</protein>
<dbReference type="OrthoDB" id="5125733at2759"/>
<dbReference type="Proteomes" id="UP000724874">
    <property type="component" value="Unassembled WGS sequence"/>
</dbReference>
<proteinExistence type="predicted"/>